<dbReference type="InterPro" id="IPR029045">
    <property type="entry name" value="ClpP/crotonase-like_dom_sf"/>
</dbReference>
<keyword evidence="4" id="KW-1185">Reference proteome</keyword>
<sequence>MQTKTVVNAILSKSKPVIALGKKFFYTQINQNLETAYDNGSRVMVDNLWLRDGQEGISAFIGKRPAHWSHSADRIE</sequence>
<dbReference type="EMBL" id="OC918443">
    <property type="protein sequence ID" value="CAD7649410.1"/>
    <property type="molecule type" value="Genomic_DNA"/>
</dbReference>
<proteinExistence type="predicted"/>
<dbReference type="InterPro" id="IPR052377">
    <property type="entry name" value="Mitochondrial_ECH-domain"/>
</dbReference>
<evidence type="ECO:0000256" key="2">
    <source>
        <dbReference type="ARBA" id="ARBA00023098"/>
    </source>
</evidence>
<dbReference type="OrthoDB" id="2139957at2759"/>
<keyword evidence="2" id="KW-0443">Lipid metabolism</keyword>
<dbReference type="SUPFAM" id="SSF52096">
    <property type="entry name" value="ClpP/crotonase"/>
    <property type="match status" value="1"/>
</dbReference>
<dbReference type="AlphaFoldDB" id="A0A7R9LWV8"/>
<reference evidence="3" key="1">
    <citation type="submission" date="2020-11" db="EMBL/GenBank/DDBJ databases">
        <authorList>
            <person name="Tran Van P."/>
        </authorList>
    </citation>
    <scope>NUCLEOTIDE SEQUENCE</scope>
</reference>
<dbReference type="Gene3D" id="1.10.12.10">
    <property type="entry name" value="Lyase 2-enoyl-coa Hydratase, Chain A, domain 2"/>
    <property type="match status" value="1"/>
</dbReference>
<gene>
    <name evidence="3" type="ORF">ONB1V03_LOCUS7279</name>
</gene>
<dbReference type="PANTHER" id="PTHR43602:SF1">
    <property type="entry name" value="ENOYL-COA HYDRATASE DOMAIN-CONTAINING PROTEIN 3, MITOCHONDRIAL"/>
    <property type="match status" value="1"/>
</dbReference>
<dbReference type="InterPro" id="IPR014748">
    <property type="entry name" value="Enoyl-CoA_hydra_C"/>
</dbReference>
<dbReference type="GO" id="GO:0005739">
    <property type="term" value="C:mitochondrion"/>
    <property type="evidence" value="ECO:0007669"/>
    <property type="project" value="TreeGrafter"/>
</dbReference>
<dbReference type="PANTHER" id="PTHR43602">
    <property type="match status" value="1"/>
</dbReference>
<dbReference type="EMBL" id="CAJPVJ010003618">
    <property type="protein sequence ID" value="CAG2167782.1"/>
    <property type="molecule type" value="Genomic_DNA"/>
</dbReference>
<evidence type="ECO:0000313" key="3">
    <source>
        <dbReference type="EMBL" id="CAD7649410.1"/>
    </source>
</evidence>
<dbReference type="GO" id="GO:0016836">
    <property type="term" value="F:hydro-lyase activity"/>
    <property type="evidence" value="ECO:0007669"/>
    <property type="project" value="TreeGrafter"/>
</dbReference>
<dbReference type="Proteomes" id="UP000728032">
    <property type="component" value="Unassembled WGS sequence"/>
</dbReference>
<evidence type="ECO:0000256" key="1">
    <source>
        <dbReference type="ARBA" id="ARBA00022832"/>
    </source>
</evidence>
<name>A0A7R9LWV8_9ACAR</name>
<accession>A0A7R9LWV8</accession>
<protein>
    <submittedName>
        <fullName evidence="3">Uncharacterized protein</fullName>
    </submittedName>
</protein>
<organism evidence="3">
    <name type="scientific">Oppiella nova</name>
    <dbReference type="NCBI Taxonomy" id="334625"/>
    <lineage>
        <taxon>Eukaryota</taxon>
        <taxon>Metazoa</taxon>
        <taxon>Ecdysozoa</taxon>
        <taxon>Arthropoda</taxon>
        <taxon>Chelicerata</taxon>
        <taxon>Arachnida</taxon>
        <taxon>Acari</taxon>
        <taxon>Acariformes</taxon>
        <taxon>Sarcoptiformes</taxon>
        <taxon>Oribatida</taxon>
        <taxon>Brachypylina</taxon>
        <taxon>Oppioidea</taxon>
        <taxon>Oppiidae</taxon>
        <taxon>Oppiella</taxon>
    </lineage>
</organism>
<keyword evidence="1" id="KW-0276">Fatty acid metabolism</keyword>
<dbReference type="GO" id="GO:0006631">
    <property type="term" value="P:fatty acid metabolic process"/>
    <property type="evidence" value="ECO:0007669"/>
    <property type="project" value="UniProtKB-KW"/>
</dbReference>
<evidence type="ECO:0000313" key="4">
    <source>
        <dbReference type="Proteomes" id="UP000728032"/>
    </source>
</evidence>